<dbReference type="EMBL" id="JASNQZ010000005">
    <property type="protein sequence ID" value="KAL0957382.1"/>
    <property type="molecule type" value="Genomic_DNA"/>
</dbReference>
<feature type="region of interest" description="Disordered" evidence="1">
    <location>
        <begin position="1"/>
        <end position="32"/>
    </location>
</feature>
<feature type="compositionally biased region" description="Polar residues" evidence="1">
    <location>
        <begin position="387"/>
        <end position="397"/>
    </location>
</feature>
<accession>A0ABR3JPJ8</accession>
<gene>
    <name evidence="2" type="ORF">HGRIS_001184</name>
</gene>
<proteinExistence type="predicted"/>
<feature type="compositionally biased region" description="Acidic residues" evidence="1">
    <location>
        <begin position="475"/>
        <end position="487"/>
    </location>
</feature>
<feature type="compositionally biased region" description="Polar residues" evidence="1">
    <location>
        <begin position="357"/>
        <end position="374"/>
    </location>
</feature>
<feature type="region of interest" description="Disordered" evidence="1">
    <location>
        <begin position="337"/>
        <end position="558"/>
    </location>
</feature>
<feature type="region of interest" description="Disordered" evidence="1">
    <location>
        <begin position="194"/>
        <end position="271"/>
    </location>
</feature>
<feature type="region of interest" description="Disordered" evidence="1">
    <location>
        <begin position="90"/>
        <end position="144"/>
    </location>
</feature>
<feature type="compositionally biased region" description="Low complexity" evidence="1">
    <location>
        <begin position="450"/>
        <end position="474"/>
    </location>
</feature>
<feature type="compositionally biased region" description="Basic residues" evidence="1">
    <location>
        <begin position="231"/>
        <end position="244"/>
    </location>
</feature>
<dbReference type="Proteomes" id="UP001556367">
    <property type="component" value="Unassembled WGS sequence"/>
</dbReference>
<feature type="compositionally biased region" description="Low complexity" evidence="1">
    <location>
        <begin position="17"/>
        <end position="28"/>
    </location>
</feature>
<evidence type="ECO:0000313" key="2">
    <source>
        <dbReference type="EMBL" id="KAL0957382.1"/>
    </source>
</evidence>
<feature type="compositionally biased region" description="Polar residues" evidence="1">
    <location>
        <begin position="197"/>
        <end position="208"/>
    </location>
</feature>
<comment type="caution">
    <text evidence="2">The sequence shown here is derived from an EMBL/GenBank/DDBJ whole genome shotgun (WGS) entry which is preliminary data.</text>
</comment>
<name>A0ABR3JPJ8_9AGAR</name>
<feature type="compositionally biased region" description="Polar residues" evidence="1">
    <location>
        <begin position="1"/>
        <end position="16"/>
    </location>
</feature>
<protein>
    <submittedName>
        <fullName evidence="2">Uncharacterized protein</fullName>
    </submittedName>
</protein>
<feature type="compositionally biased region" description="Basic and acidic residues" evidence="1">
    <location>
        <begin position="659"/>
        <end position="671"/>
    </location>
</feature>
<feature type="region of interest" description="Disordered" evidence="1">
    <location>
        <begin position="638"/>
        <end position="671"/>
    </location>
</feature>
<feature type="compositionally biased region" description="Basic residues" evidence="1">
    <location>
        <begin position="343"/>
        <end position="352"/>
    </location>
</feature>
<sequence length="976" mass="106151">MPATTDKPSLRNQTANSSQAQSGASPSGIHSAGLESFVGKACEGEASFETQTVVVPGAIGAGPREDHSFPLSEKAKGKLPAGTLTIRIPARATPQNDADVNELADGQSVMSATQPRTHSSHRNSSKSAFRSSVMPYPAGPRHPTIARILARNKRNSRRQKSSFAVVSETVDLGPAPMPSVNMLSNALPLPPFGGSPITMTLPQRSSASKPPAESAITPYPRAGRPSSTARVLRRIGKPPNRVKRASLLDKHKAAGASPEASAPSENAAEGAGVPVKGAVLTIRGAGQAAGEAGEPPAGVLEPPIVQPQYPQRFFNTSRRTGHSSATKRLLKVMNVKRPEAHKHPTARQKSGVRSKPLLSTATLPSMDIQTTEATHPSEHESRAEVNGLSTALASITQPPFPVTPTHDQFAADDDPAGDEVLGPKGFFDLLRHVKETSSGRPSPTRPSPTPQTERSIGESDGSSSDTASSDGQTDSSDDTADEETSDEETSHADKDASPGGGAGSSTRTSVNLDGGGAGPSTKTRGRSFSIVEEESAGHDVPEASESSNNRTCDSDGDENVVSDDGDAWYGFSHDVCSSDAEDARMVSDLEDDAVFPSLGDKLLDSYMKEFMSSPENRFLTRRDVPVLLQMLSSMLAKRGPADETTFSATPPEGTPARGNEPRSQSKSEIGLKRHIRDFMRETLNLYELPIQVPSSAELKAFSDSKDPHLGPSLDALRLDLAGDALHTPWNHRAVKLLTQKFLQDPDFHCKDSKRVKVALFRHFITLRHQYRSFLEENGVLEVDEQEEQARIDKARDKAKKNRQRNLRKRRMGAFRSYRRDPSMAQLLPVMESLPWTAMSGDDADHRKDDLRYIKAHPTWRSKMHNVTQFFETLDALHLSTRFADDGRPLPGQFPHRRKKSSREELFGSVPHGLPENFYDAQWLEKSGRREELGIKPPVDLNFSPAIKKIAYRFRKAVTHKHAPLDPDVEVPFDFLA</sequence>
<feature type="compositionally biased region" description="Low complexity" evidence="1">
    <location>
        <begin position="254"/>
        <end position="271"/>
    </location>
</feature>
<feature type="compositionally biased region" description="Polar residues" evidence="1">
    <location>
        <begin position="108"/>
        <end position="117"/>
    </location>
</feature>
<organism evidence="2 3">
    <name type="scientific">Hohenbuehelia grisea</name>
    <dbReference type="NCBI Taxonomy" id="104357"/>
    <lineage>
        <taxon>Eukaryota</taxon>
        <taxon>Fungi</taxon>
        <taxon>Dikarya</taxon>
        <taxon>Basidiomycota</taxon>
        <taxon>Agaricomycotina</taxon>
        <taxon>Agaricomycetes</taxon>
        <taxon>Agaricomycetidae</taxon>
        <taxon>Agaricales</taxon>
        <taxon>Pleurotineae</taxon>
        <taxon>Pleurotaceae</taxon>
        <taxon>Hohenbuehelia</taxon>
    </lineage>
</organism>
<keyword evidence="3" id="KW-1185">Reference proteome</keyword>
<evidence type="ECO:0000313" key="3">
    <source>
        <dbReference type="Proteomes" id="UP001556367"/>
    </source>
</evidence>
<reference evidence="3" key="1">
    <citation type="submission" date="2024-06" db="EMBL/GenBank/DDBJ databases">
        <title>Multi-omics analyses provide insights into the biosynthesis of the anticancer antibiotic pleurotin in Hohenbuehelia grisea.</title>
        <authorList>
            <person name="Weaver J.A."/>
            <person name="Alberti F."/>
        </authorList>
    </citation>
    <scope>NUCLEOTIDE SEQUENCE [LARGE SCALE GENOMIC DNA]</scope>
    <source>
        <strain evidence="3">T-177</strain>
    </source>
</reference>
<evidence type="ECO:0000256" key="1">
    <source>
        <dbReference type="SAM" id="MobiDB-lite"/>
    </source>
</evidence>